<protein>
    <submittedName>
        <fullName evidence="1">Uncharacterized protein</fullName>
    </submittedName>
</protein>
<organism evidence="1 2">
    <name type="scientific">Malus baccata</name>
    <name type="common">Siberian crab apple</name>
    <name type="synonym">Pyrus baccata</name>
    <dbReference type="NCBI Taxonomy" id="106549"/>
    <lineage>
        <taxon>Eukaryota</taxon>
        <taxon>Viridiplantae</taxon>
        <taxon>Streptophyta</taxon>
        <taxon>Embryophyta</taxon>
        <taxon>Tracheophyta</taxon>
        <taxon>Spermatophyta</taxon>
        <taxon>Magnoliopsida</taxon>
        <taxon>eudicotyledons</taxon>
        <taxon>Gunneridae</taxon>
        <taxon>Pentapetalae</taxon>
        <taxon>rosids</taxon>
        <taxon>fabids</taxon>
        <taxon>Rosales</taxon>
        <taxon>Rosaceae</taxon>
        <taxon>Amygdaloideae</taxon>
        <taxon>Maleae</taxon>
        <taxon>Malus</taxon>
    </lineage>
</organism>
<sequence>MRSPPPQAKPSEEHFSFIPAKGCASAPQVGQTSAFTSSTLPPTMVVTPTSQFNPTIGEMLHYVEDDSTSFFPVHEASNQLPQPFGEPIVPEIPVASGKRPGKFPRPVARKMVLPRPPKASKFTGIPILQPKKVIATASSFFRYLPSISTEVTASRGDGVMHPPFALILHLQDLP</sequence>
<evidence type="ECO:0000313" key="2">
    <source>
        <dbReference type="Proteomes" id="UP000315295"/>
    </source>
</evidence>
<name>A0A540LA08_MALBA</name>
<proteinExistence type="predicted"/>
<dbReference type="EMBL" id="VIEB01000684">
    <property type="protein sequence ID" value="TQD83271.1"/>
    <property type="molecule type" value="Genomic_DNA"/>
</dbReference>
<keyword evidence="2" id="KW-1185">Reference proteome</keyword>
<reference evidence="1 2" key="1">
    <citation type="journal article" date="2019" name="G3 (Bethesda)">
        <title>Sequencing of a Wild Apple (Malus baccata) Genome Unravels the Differences Between Cultivated and Wild Apple Species Regarding Disease Resistance and Cold Tolerance.</title>
        <authorList>
            <person name="Chen X."/>
        </authorList>
    </citation>
    <scope>NUCLEOTIDE SEQUENCE [LARGE SCALE GENOMIC DNA]</scope>
    <source>
        <strain evidence="2">cv. Shandingzi</strain>
        <tissue evidence="1">Leaves</tissue>
    </source>
</reference>
<dbReference type="AlphaFoldDB" id="A0A540LA08"/>
<comment type="caution">
    <text evidence="1">The sequence shown here is derived from an EMBL/GenBank/DDBJ whole genome shotgun (WGS) entry which is preliminary data.</text>
</comment>
<accession>A0A540LA08</accession>
<evidence type="ECO:0000313" key="1">
    <source>
        <dbReference type="EMBL" id="TQD83271.1"/>
    </source>
</evidence>
<gene>
    <name evidence="1" type="ORF">C1H46_031165</name>
</gene>
<dbReference type="Proteomes" id="UP000315295">
    <property type="component" value="Unassembled WGS sequence"/>
</dbReference>